<organism evidence="1 2">
    <name type="scientific">Conidiobolus coronatus (strain ATCC 28846 / CBS 209.66 / NRRL 28638)</name>
    <name type="common">Delacroixia coronata</name>
    <dbReference type="NCBI Taxonomy" id="796925"/>
    <lineage>
        <taxon>Eukaryota</taxon>
        <taxon>Fungi</taxon>
        <taxon>Fungi incertae sedis</taxon>
        <taxon>Zoopagomycota</taxon>
        <taxon>Entomophthoromycotina</taxon>
        <taxon>Entomophthoromycetes</taxon>
        <taxon>Entomophthorales</taxon>
        <taxon>Ancylistaceae</taxon>
        <taxon>Conidiobolus</taxon>
    </lineage>
</organism>
<name>A0A137PBG0_CONC2</name>
<accession>A0A137PBG0</accession>
<dbReference type="AlphaFoldDB" id="A0A137PBG0"/>
<dbReference type="GO" id="GO:0001682">
    <property type="term" value="P:tRNA 5'-leader removal"/>
    <property type="evidence" value="ECO:0007669"/>
    <property type="project" value="InterPro"/>
</dbReference>
<dbReference type="Pfam" id="PF08584">
    <property type="entry name" value="Ribonuc_P_40"/>
    <property type="match status" value="1"/>
</dbReference>
<gene>
    <name evidence="1" type="ORF">CONCODRAFT_69132</name>
</gene>
<dbReference type="Proteomes" id="UP000070444">
    <property type="component" value="Unassembled WGS sequence"/>
</dbReference>
<dbReference type="GO" id="GO:0030677">
    <property type="term" value="C:ribonuclease P complex"/>
    <property type="evidence" value="ECO:0007669"/>
    <property type="project" value="InterPro"/>
</dbReference>
<dbReference type="InterPro" id="IPR013893">
    <property type="entry name" value="RNase_P_Rpp40"/>
</dbReference>
<evidence type="ECO:0000313" key="2">
    <source>
        <dbReference type="Proteomes" id="UP000070444"/>
    </source>
</evidence>
<reference evidence="1 2" key="1">
    <citation type="journal article" date="2015" name="Genome Biol. Evol.">
        <title>Phylogenomic analyses indicate that early fungi evolved digesting cell walls of algal ancestors of land plants.</title>
        <authorList>
            <person name="Chang Y."/>
            <person name="Wang S."/>
            <person name="Sekimoto S."/>
            <person name="Aerts A.L."/>
            <person name="Choi C."/>
            <person name="Clum A."/>
            <person name="LaButti K.M."/>
            <person name="Lindquist E.A."/>
            <person name="Yee Ngan C."/>
            <person name="Ohm R.A."/>
            <person name="Salamov A.A."/>
            <person name="Grigoriev I.V."/>
            <person name="Spatafora J.W."/>
            <person name="Berbee M.L."/>
        </authorList>
    </citation>
    <scope>NUCLEOTIDE SEQUENCE [LARGE SCALE GENOMIC DNA]</scope>
    <source>
        <strain evidence="1 2">NRRL 28638</strain>
    </source>
</reference>
<protein>
    <submittedName>
        <fullName evidence="1">Uncharacterized protein</fullName>
    </submittedName>
</protein>
<keyword evidence="2" id="KW-1185">Reference proteome</keyword>
<proteinExistence type="predicted"/>
<dbReference type="EMBL" id="KQ964455">
    <property type="protein sequence ID" value="KXN72347.1"/>
    <property type="molecule type" value="Genomic_DNA"/>
</dbReference>
<sequence>MSHILRVKPDPVPQLYPSKFNLLKDNDKLKLILNNSIPFYNKIEVLLPSLNFSEGEEEEFTKELNNLNLTQFKIKINNFSEFINFIKDGDTLQLIKSSDLLITTTNQTLLIIIPTYLKQSFNLNFKPLTQEYSQLELSLTELKTTNNLIDKLSYFLNFIQYESLEFILSLSNGSNIEAFGQSCEIIEEINSNWSTTCSAENIQIPTNLPKDNDEHFYHDLVEFYDYWGNLSCNIDRLHDKVPLDPYLSEFTFPENCQALKLKKYTLSGYIPSSYFIQLLALIQSKALNNPYLVINLWNGNNSSFLFNNTRYLDSTTMSLVLNGEVEGDSWLLRVISSINNK</sequence>
<evidence type="ECO:0000313" key="1">
    <source>
        <dbReference type="EMBL" id="KXN72347.1"/>
    </source>
</evidence>